<keyword evidence="3" id="KW-0804">Transcription</keyword>
<dbReference type="SUPFAM" id="SSF46785">
    <property type="entry name" value="Winged helix' DNA-binding domain"/>
    <property type="match status" value="2"/>
</dbReference>
<sequence length="333" mass="37408">MTERTATFRGQARGRSLSQRIYTLLKTMIENGRIKGGERLMETQVAKAFSVSRSPARAALMDLCHDGLLEEIEGGQGYTIVSAMASPRPGEPAGLDSLPLDTTRQWERMYTELEKEIAMRVLFGSVRINEQTLGEHFGVSRTVTRDVLARMSGVGLVGKDRAGHWHAHEVTPERIGYLYELRWILEPQALLQAYPLMPTGEIDRAHEHTVDVLSRSPIASAEFDRVEVYLHGTLLSFCPNSEILAALQRTQVLFVPTRYLTDPLLAIPMELIEDALKEHLHILQCLLEGQPEKAAQYLVDHLKVAQGRWLQRFEIAAKAAHSKMPSYLSISRA</sequence>
<dbReference type="SMART" id="SM00895">
    <property type="entry name" value="FCD"/>
    <property type="match status" value="1"/>
</dbReference>
<evidence type="ECO:0000256" key="3">
    <source>
        <dbReference type="ARBA" id="ARBA00023163"/>
    </source>
</evidence>
<dbReference type="RefSeq" id="WP_163464939.1">
    <property type="nucleotide sequence ID" value="NZ_JAAAMG010000017.1"/>
</dbReference>
<feature type="domain" description="HTH gntR-type" evidence="4">
    <location>
        <begin position="15"/>
        <end position="83"/>
    </location>
</feature>
<dbReference type="GO" id="GO:0003700">
    <property type="term" value="F:DNA-binding transcription factor activity"/>
    <property type="evidence" value="ECO:0007669"/>
    <property type="project" value="InterPro"/>
</dbReference>
<dbReference type="Gene3D" id="1.10.10.10">
    <property type="entry name" value="Winged helix-like DNA-binding domain superfamily/Winged helix DNA-binding domain"/>
    <property type="match status" value="2"/>
</dbReference>
<proteinExistence type="predicted"/>
<organism evidence="5 6">
    <name type="scientific">Jiella pacifica</name>
    <dbReference type="NCBI Taxonomy" id="2696469"/>
    <lineage>
        <taxon>Bacteria</taxon>
        <taxon>Pseudomonadati</taxon>
        <taxon>Pseudomonadota</taxon>
        <taxon>Alphaproteobacteria</taxon>
        <taxon>Hyphomicrobiales</taxon>
        <taxon>Aurantimonadaceae</taxon>
        <taxon>Jiella</taxon>
    </lineage>
</organism>
<keyword evidence="6" id="KW-1185">Reference proteome</keyword>
<dbReference type="EMBL" id="JAAAMG010000017">
    <property type="protein sequence ID" value="NDW06437.1"/>
    <property type="molecule type" value="Genomic_DNA"/>
</dbReference>
<dbReference type="PANTHER" id="PTHR43537:SF24">
    <property type="entry name" value="GLUCONATE OPERON TRANSCRIPTIONAL REPRESSOR"/>
    <property type="match status" value="1"/>
</dbReference>
<dbReference type="SUPFAM" id="SSF48008">
    <property type="entry name" value="GntR ligand-binding domain-like"/>
    <property type="match status" value="1"/>
</dbReference>
<dbReference type="InterPro" id="IPR011711">
    <property type="entry name" value="GntR_C"/>
</dbReference>
<dbReference type="Pfam" id="PF07729">
    <property type="entry name" value="FCD"/>
    <property type="match status" value="1"/>
</dbReference>
<dbReference type="AlphaFoldDB" id="A0A6N9T4Y1"/>
<dbReference type="PROSITE" id="PS50949">
    <property type="entry name" value="HTH_GNTR"/>
    <property type="match status" value="1"/>
</dbReference>
<comment type="caution">
    <text evidence="5">The sequence shown here is derived from an EMBL/GenBank/DDBJ whole genome shotgun (WGS) entry which is preliminary data.</text>
</comment>
<evidence type="ECO:0000313" key="5">
    <source>
        <dbReference type="EMBL" id="NDW06437.1"/>
    </source>
</evidence>
<dbReference type="InterPro" id="IPR036388">
    <property type="entry name" value="WH-like_DNA-bd_sf"/>
</dbReference>
<dbReference type="SMART" id="SM00345">
    <property type="entry name" value="HTH_GNTR"/>
    <property type="match status" value="1"/>
</dbReference>
<keyword evidence="2" id="KW-0238">DNA-binding</keyword>
<dbReference type="Gene3D" id="1.20.120.530">
    <property type="entry name" value="GntR ligand-binding domain-like"/>
    <property type="match status" value="1"/>
</dbReference>
<dbReference type="GO" id="GO:0003677">
    <property type="term" value="F:DNA binding"/>
    <property type="evidence" value="ECO:0007669"/>
    <property type="project" value="UniProtKB-KW"/>
</dbReference>
<evidence type="ECO:0000313" key="6">
    <source>
        <dbReference type="Proteomes" id="UP000469011"/>
    </source>
</evidence>
<gene>
    <name evidence="5" type="ORF">GTK09_18615</name>
</gene>
<dbReference type="Pfam" id="PF00392">
    <property type="entry name" value="GntR"/>
    <property type="match status" value="1"/>
</dbReference>
<evidence type="ECO:0000256" key="2">
    <source>
        <dbReference type="ARBA" id="ARBA00023125"/>
    </source>
</evidence>
<reference evidence="5 6" key="1">
    <citation type="submission" date="2020-01" db="EMBL/GenBank/DDBJ databases">
        <title>Jiella pacifica sp. nov.</title>
        <authorList>
            <person name="Xue Z."/>
            <person name="Zhu S."/>
            <person name="Chen J."/>
            <person name="Yang J."/>
        </authorList>
    </citation>
    <scope>NUCLEOTIDE SEQUENCE [LARGE SCALE GENOMIC DNA]</scope>
    <source>
        <strain evidence="5 6">40Bstr34</strain>
    </source>
</reference>
<dbReference type="InterPro" id="IPR008920">
    <property type="entry name" value="TF_FadR/GntR_C"/>
</dbReference>
<dbReference type="InterPro" id="IPR000524">
    <property type="entry name" value="Tscrpt_reg_HTH_GntR"/>
</dbReference>
<protein>
    <submittedName>
        <fullName evidence="5">GntR family transcriptional regulator</fullName>
    </submittedName>
</protein>
<keyword evidence="1" id="KW-0805">Transcription regulation</keyword>
<evidence type="ECO:0000256" key="1">
    <source>
        <dbReference type="ARBA" id="ARBA00023015"/>
    </source>
</evidence>
<name>A0A6N9T4Y1_9HYPH</name>
<dbReference type="PANTHER" id="PTHR43537">
    <property type="entry name" value="TRANSCRIPTIONAL REGULATOR, GNTR FAMILY"/>
    <property type="match status" value="1"/>
</dbReference>
<dbReference type="InterPro" id="IPR036390">
    <property type="entry name" value="WH_DNA-bd_sf"/>
</dbReference>
<dbReference type="Proteomes" id="UP000469011">
    <property type="component" value="Unassembled WGS sequence"/>
</dbReference>
<evidence type="ECO:0000259" key="4">
    <source>
        <dbReference type="PROSITE" id="PS50949"/>
    </source>
</evidence>
<accession>A0A6N9T4Y1</accession>